<feature type="domain" description="Activator of Hsp90 ATPase homologue 1/2-like C-terminal" evidence="2">
    <location>
        <begin position="14"/>
        <end position="142"/>
    </location>
</feature>
<protein>
    <recommendedName>
        <fullName evidence="2">Activator of Hsp90 ATPase homologue 1/2-like C-terminal domain-containing protein</fullName>
    </recommendedName>
</protein>
<evidence type="ECO:0000259" key="2">
    <source>
        <dbReference type="Pfam" id="PF08327"/>
    </source>
</evidence>
<proteinExistence type="inferred from homology"/>
<evidence type="ECO:0000313" key="3">
    <source>
        <dbReference type="EMBL" id="GIO47577.1"/>
    </source>
</evidence>
<dbReference type="Gene3D" id="3.30.530.20">
    <property type="match status" value="1"/>
</dbReference>
<dbReference type="InterPro" id="IPR023393">
    <property type="entry name" value="START-like_dom_sf"/>
</dbReference>
<accession>A0A920CSP0</accession>
<keyword evidence="4" id="KW-1185">Reference proteome</keyword>
<comment type="similarity">
    <text evidence="1">Belongs to the AHA1 family.</text>
</comment>
<dbReference type="Pfam" id="PF08327">
    <property type="entry name" value="AHSA1"/>
    <property type="match status" value="1"/>
</dbReference>
<dbReference type="EMBL" id="BORT01000008">
    <property type="protein sequence ID" value="GIO47577.1"/>
    <property type="molecule type" value="Genomic_DNA"/>
</dbReference>
<organism evidence="3 4">
    <name type="scientific">Paenibacillus azoreducens</name>
    <dbReference type="NCBI Taxonomy" id="116718"/>
    <lineage>
        <taxon>Bacteria</taxon>
        <taxon>Bacillati</taxon>
        <taxon>Bacillota</taxon>
        <taxon>Bacilli</taxon>
        <taxon>Bacillales</taxon>
        <taxon>Paenibacillaceae</taxon>
        <taxon>Paenibacillus</taxon>
    </lineage>
</organism>
<dbReference type="Proteomes" id="UP000682811">
    <property type="component" value="Unassembled WGS sequence"/>
</dbReference>
<gene>
    <name evidence="3" type="ORF">J34TS1_23420</name>
</gene>
<sequence>MENKKLKYEFYIGAEPNRVWDLLVTPEGTKKTFFNCVLQSSFKAGEPFAYVGPGNAGDETVHVYGDILTYEPRKVLSYLEHPGPSYRANHQEHTSRVTFTLDTVGKCTKLTLVNDEWTENHPSFQNAESSWWMILSNIKTVAETGNTLDFGW</sequence>
<dbReference type="RefSeq" id="WP_212978415.1">
    <property type="nucleotide sequence ID" value="NZ_AP025343.1"/>
</dbReference>
<reference evidence="3 4" key="1">
    <citation type="submission" date="2021-03" db="EMBL/GenBank/DDBJ databases">
        <title>Antimicrobial resistance genes in bacteria isolated from Japanese honey, and their potential for conferring macrolide and lincosamide resistance in the American foulbrood pathogen Paenibacillus larvae.</title>
        <authorList>
            <person name="Okamoto M."/>
            <person name="Kumagai M."/>
            <person name="Kanamori H."/>
            <person name="Takamatsu D."/>
        </authorList>
    </citation>
    <scope>NUCLEOTIDE SEQUENCE [LARGE SCALE GENOMIC DNA]</scope>
    <source>
        <strain evidence="3 4">J34TS1</strain>
    </source>
</reference>
<evidence type="ECO:0000313" key="4">
    <source>
        <dbReference type="Proteomes" id="UP000682811"/>
    </source>
</evidence>
<name>A0A920CSP0_9BACL</name>
<evidence type="ECO:0000256" key="1">
    <source>
        <dbReference type="ARBA" id="ARBA00006817"/>
    </source>
</evidence>
<comment type="caution">
    <text evidence="3">The sequence shown here is derived from an EMBL/GenBank/DDBJ whole genome shotgun (WGS) entry which is preliminary data.</text>
</comment>
<dbReference type="SUPFAM" id="SSF55961">
    <property type="entry name" value="Bet v1-like"/>
    <property type="match status" value="1"/>
</dbReference>
<dbReference type="InterPro" id="IPR013538">
    <property type="entry name" value="ASHA1/2-like_C"/>
</dbReference>
<dbReference type="AlphaFoldDB" id="A0A920CSP0"/>